<organism evidence="1 2">
    <name type="scientific">Strongyloides venezuelensis</name>
    <name type="common">Threadworm</name>
    <dbReference type="NCBI Taxonomy" id="75913"/>
    <lineage>
        <taxon>Eukaryota</taxon>
        <taxon>Metazoa</taxon>
        <taxon>Ecdysozoa</taxon>
        <taxon>Nematoda</taxon>
        <taxon>Chromadorea</taxon>
        <taxon>Rhabditida</taxon>
        <taxon>Tylenchina</taxon>
        <taxon>Panagrolaimomorpha</taxon>
        <taxon>Strongyloidoidea</taxon>
        <taxon>Strongyloididae</taxon>
        <taxon>Strongyloides</taxon>
    </lineage>
</organism>
<reference evidence="1" key="1">
    <citation type="submission" date="2014-07" db="EMBL/GenBank/DDBJ databases">
        <authorList>
            <person name="Martin A.A"/>
            <person name="De Silva N."/>
        </authorList>
    </citation>
    <scope>NUCLEOTIDE SEQUENCE</scope>
</reference>
<dbReference type="Proteomes" id="UP000035680">
    <property type="component" value="Unassembled WGS sequence"/>
</dbReference>
<accession>A0A0K0FS50</accession>
<sequence length="177" mass="20841">MKYLITFIVIVIIIFVTINTKNKSKPKPSKITTPLTSLKWRQWDGKSPYSAKEIVKNATNLYYNKTGIYYNVTEIFLNQKRIINGTNRYRVKYIAVQCILDKKNESQKSGKKINKSPKNKKPQCFETLEIETPLQALLRDDTQQNQLVLNVTNLFTDDSYKEIYKKDQRKKKLRKIN</sequence>
<evidence type="ECO:0000313" key="1">
    <source>
        <dbReference type="Proteomes" id="UP000035680"/>
    </source>
</evidence>
<protein>
    <submittedName>
        <fullName evidence="2">Cystatin domain-containing protein</fullName>
    </submittedName>
</protein>
<evidence type="ECO:0000313" key="2">
    <source>
        <dbReference type="WBParaSite" id="SVE_1311000.1"/>
    </source>
</evidence>
<dbReference type="AlphaFoldDB" id="A0A0K0FS50"/>
<proteinExistence type="predicted"/>
<reference evidence="2" key="2">
    <citation type="submission" date="2015-08" db="UniProtKB">
        <authorList>
            <consortium name="WormBaseParasite"/>
        </authorList>
    </citation>
    <scope>IDENTIFICATION</scope>
</reference>
<name>A0A0K0FS50_STRVS</name>
<keyword evidence="1" id="KW-1185">Reference proteome</keyword>
<dbReference type="WBParaSite" id="SVE_1311000.1">
    <property type="protein sequence ID" value="SVE_1311000.1"/>
    <property type="gene ID" value="SVE_1311000"/>
</dbReference>